<dbReference type="EMBL" id="KB529578">
    <property type="protein sequence ID" value="EMP35148.1"/>
    <property type="molecule type" value="Genomic_DNA"/>
</dbReference>
<protein>
    <submittedName>
        <fullName evidence="1">Uncharacterized protein</fullName>
    </submittedName>
</protein>
<accession>M7BSS5</accession>
<keyword evidence="2" id="KW-1185">Reference proteome</keyword>
<proteinExistence type="predicted"/>
<dbReference type="Proteomes" id="UP000031443">
    <property type="component" value="Unassembled WGS sequence"/>
</dbReference>
<gene>
    <name evidence="1" type="ORF">UY3_07685</name>
</gene>
<sequence>MVLGPPAEHRRDPGPRQNWPDLTCDCYRRELLGLPLADYPEDPMVLGPPAEHRRDPVYYPDGAFVATGRRLPITDPENGEVSA</sequence>
<evidence type="ECO:0000313" key="2">
    <source>
        <dbReference type="Proteomes" id="UP000031443"/>
    </source>
</evidence>
<reference evidence="2" key="1">
    <citation type="journal article" date="2013" name="Nat. Genet.">
        <title>The draft genomes of soft-shell turtle and green sea turtle yield insights into the development and evolution of the turtle-specific body plan.</title>
        <authorList>
            <person name="Wang Z."/>
            <person name="Pascual-Anaya J."/>
            <person name="Zadissa A."/>
            <person name="Li W."/>
            <person name="Niimura Y."/>
            <person name="Huang Z."/>
            <person name="Li C."/>
            <person name="White S."/>
            <person name="Xiong Z."/>
            <person name="Fang D."/>
            <person name="Wang B."/>
            <person name="Ming Y."/>
            <person name="Chen Y."/>
            <person name="Zheng Y."/>
            <person name="Kuraku S."/>
            <person name="Pignatelli M."/>
            <person name="Herrero J."/>
            <person name="Beal K."/>
            <person name="Nozawa M."/>
            <person name="Li Q."/>
            <person name="Wang J."/>
            <person name="Zhang H."/>
            <person name="Yu L."/>
            <person name="Shigenobu S."/>
            <person name="Wang J."/>
            <person name="Liu J."/>
            <person name="Flicek P."/>
            <person name="Searle S."/>
            <person name="Wang J."/>
            <person name="Kuratani S."/>
            <person name="Yin Y."/>
            <person name="Aken B."/>
            <person name="Zhang G."/>
            <person name="Irie N."/>
        </authorList>
    </citation>
    <scope>NUCLEOTIDE SEQUENCE [LARGE SCALE GENOMIC DNA]</scope>
</reference>
<name>M7BSS5_CHEMY</name>
<organism evidence="1 2">
    <name type="scientific">Chelonia mydas</name>
    <name type="common">Green sea-turtle</name>
    <name type="synonym">Chelonia agassizi</name>
    <dbReference type="NCBI Taxonomy" id="8469"/>
    <lineage>
        <taxon>Eukaryota</taxon>
        <taxon>Metazoa</taxon>
        <taxon>Chordata</taxon>
        <taxon>Craniata</taxon>
        <taxon>Vertebrata</taxon>
        <taxon>Euteleostomi</taxon>
        <taxon>Archelosauria</taxon>
        <taxon>Testudinata</taxon>
        <taxon>Testudines</taxon>
        <taxon>Cryptodira</taxon>
        <taxon>Durocryptodira</taxon>
        <taxon>Americhelydia</taxon>
        <taxon>Chelonioidea</taxon>
        <taxon>Cheloniidae</taxon>
        <taxon>Chelonia</taxon>
    </lineage>
</organism>
<dbReference type="AlphaFoldDB" id="M7BSS5"/>
<evidence type="ECO:0000313" key="1">
    <source>
        <dbReference type="EMBL" id="EMP35148.1"/>
    </source>
</evidence>